<evidence type="ECO:0000259" key="6">
    <source>
        <dbReference type="PROSITE" id="PS50893"/>
    </source>
</evidence>
<reference evidence="7" key="1">
    <citation type="submission" date="2021-02" db="EMBL/GenBank/DDBJ databases">
        <title>The CRISPR/cas machinery reduction and long-range gene transfer in the hot spring cyanobacterium Synechococcus.</title>
        <authorList>
            <person name="Dvorak P."/>
            <person name="Jahodarova E."/>
            <person name="Hasler P."/>
            <person name="Poulickova A."/>
        </authorList>
    </citation>
    <scope>NUCLEOTIDE SEQUENCE</scope>
    <source>
        <strain evidence="7">Rupite</strain>
    </source>
</reference>
<dbReference type="InterPro" id="IPR046342">
    <property type="entry name" value="CBS_dom_sf"/>
</dbReference>
<dbReference type="RefSeq" id="WP_244352059.1">
    <property type="nucleotide sequence ID" value="NZ_JAFIRA010000041.1"/>
</dbReference>
<dbReference type="Pfam" id="PF00571">
    <property type="entry name" value="CBS"/>
    <property type="match status" value="1"/>
</dbReference>
<evidence type="ECO:0000256" key="1">
    <source>
        <dbReference type="ARBA" id="ARBA00005417"/>
    </source>
</evidence>
<dbReference type="InterPro" id="IPR027417">
    <property type="entry name" value="P-loop_NTPase"/>
</dbReference>
<gene>
    <name evidence="7" type="ORF">JX360_13825</name>
</gene>
<comment type="caution">
    <text evidence="7">The sequence shown here is derived from an EMBL/GenBank/DDBJ whole genome shotgun (WGS) entry which is preliminary data.</text>
</comment>
<accession>A0ABT0CDV4</accession>
<dbReference type="SMART" id="SM00382">
    <property type="entry name" value="AAA"/>
    <property type="match status" value="1"/>
</dbReference>
<keyword evidence="8" id="KW-1185">Reference proteome</keyword>
<evidence type="ECO:0000313" key="7">
    <source>
        <dbReference type="EMBL" id="MCJ2543967.1"/>
    </source>
</evidence>
<dbReference type="SUPFAM" id="SSF52540">
    <property type="entry name" value="P-loop containing nucleoside triphosphate hydrolases"/>
    <property type="match status" value="1"/>
</dbReference>
<comment type="similarity">
    <text evidence="1">Belongs to the ABC transporter superfamily.</text>
</comment>
<protein>
    <submittedName>
        <fullName evidence="7">Glycine betaine/L-proline ABC transporter ATP-binding protein</fullName>
    </submittedName>
</protein>
<dbReference type="PROSITE" id="PS00211">
    <property type="entry name" value="ABC_TRANSPORTER_1"/>
    <property type="match status" value="1"/>
</dbReference>
<keyword evidence="2" id="KW-0813">Transport</keyword>
<dbReference type="Pfam" id="PF00005">
    <property type="entry name" value="ABC_tran"/>
    <property type="match status" value="1"/>
</dbReference>
<dbReference type="InterPro" id="IPR005892">
    <property type="entry name" value="Gly-betaine_transp_ATP-bd"/>
</dbReference>
<name>A0ABT0CDV4_THEVL</name>
<dbReference type="PROSITE" id="PS50893">
    <property type="entry name" value="ABC_TRANSPORTER_2"/>
    <property type="match status" value="1"/>
</dbReference>
<dbReference type="Proteomes" id="UP000830835">
    <property type="component" value="Unassembled WGS sequence"/>
</dbReference>
<dbReference type="NCBIfam" id="TIGR01186">
    <property type="entry name" value="proV"/>
    <property type="match status" value="1"/>
</dbReference>
<keyword evidence="3" id="KW-0547">Nucleotide-binding</keyword>
<evidence type="ECO:0000256" key="3">
    <source>
        <dbReference type="ARBA" id="ARBA00022741"/>
    </source>
</evidence>
<dbReference type="EMBL" id="JAFIRA010000041">
    <property type="protein sequence ID" value="MCJ2543967.1"/>
    <property type="molecule type" value="Genomic_DNA"/>
</dbReference>
<feature type="domain" description="ABC transporter" evidence="6">
    <location>
        <begin position="32"/>
        <end position="268"/>
    </location>
</feature>
<dbReference type="Gene3D" id="3.40.50.300">
    <property type="entry name" value="P-loop containing nucleotide triphosphate hydrolases"/>
    <property type="match status" value="1"/>
</dbReference>
<dbReference type="InterPro" id="IPR017871">
    <property type="entry name" value="ABC_transporter-like_CS"/>
</dbReference>
<dbReference type="CDD" id="cd03294">
    <property type="entry name" value="ABC_Pro_Gly_Betaine"/>
    <property type="match status" value="1"/>
</dbReference>
<sequence length="420" mass="46311">MTAPEPKIRLENLSKIYGPDPQKALALLRGGLNREQLFQTTGHVLAVADISLSIQPGELFVIMGLSGSGKSTLVRCLNRLIPATAGKIYIDGENVLQVSEARLRQIRRQKMAMVFQKFALFPHRTVLENVEYGLKIQGVDPRQRRQRALETLERVGLQQWADRYPSDLSGGMQQRVGLARALATDPDILLMDEAFGALDPLIRREMQQELLTLQEHFQKTIVFITHDIQEALKIGDRVAIMRDGAFVQVGSPAELLTQPADQYVADFIQDVNRAQVLKTGAITRKTLHLILGRDSLSGAAAQMHNHDLNTLYVLDGQGRPVGVLAAAALAQALHAGQEDIHAAMQTNFPQVQASTSLEELFRYWDQEVPIAVVDREGRFKGVVEQSELFSIVGRLSQSRLSSSGREVGKESAGDSVLVAG</sequence>
<proteinExistence type="inferred from homology"/>
<dbReference type="PANTHER" id="PTHR43869">
    <property type="entry name" value="GLYCINE BETAINE/PROLINE BETAINE TRANSPORT SYSTEM ATP-BINDING PROTEIN PROV"/>
    <property type="match status" value="1"/>
</dbReference>
<dbReference type="SUPFAM" id="SSF54631">
    <property type="entry name" value="CBS-domain pair"/>
    <property type="match status" value="1"/>
</dbReference>
<dbReference type="InterPro" id="IPR003593">
    <property type="entry name" value="AAA+_ATPase"/>
</dbReference>
<dbReference type="Gene3D" id="3.10.580.10">
    <property type="entry name" value="CBS-domain"/>
    <property type="match status" value="1"/>
</dbReference>
<evidence type="ECO:0000256" key="2">
    <source>
        <dbReference type="ARBA" id="ARBA00022448"/>
    </source>
</evidence>
<organism evidence="7 8">
    <name type="scientific">Thermostichus vulcanus str. 'Rupite'</name>
    <dbReference type="NCBI Taxonomy" id="2813851"/>
    <lineage>
        <taxon>Bacteria</taxon>
        <taxon>Bacillati</taxon>
        <taxon>Cyanobacteriota</taxon>
        <taxon>Cyanophyceae</taxon>
        <taxon>Thermostichales</taxon>
        <taxon>Thermostichaceae</taxon>
        <taxon>Thermostichus</taxon>
    </lineage>
</organism>
<evidence type="ECO:0000313" key="8">
    <source>
        <dbReference type="Proteomes" id="UP000830835"/>
    </source>
</evidence>
<dbReference type="InterPro" id="IPR003439">
    <property type="entry name" value="ABC_transporter-like_ATP-bd"/>
</dbReference>
<evidence type="ECO:0000256" key="5">
    <source>
        <dbReference type="ARBA" id="ARBA00022970"/>
    </source>
</evidence>
<dbReference type="GO" id="GO:0005524">
    <property type="term" value="F:ATP binding"/>
    <property type="evidence" value="ECO:0007669"/>
    <property type="project" value="UniProtKB-KW"/>
</dbReference>
<dbReference type="InterPro" id="IPR000644">
    <property type="entry name" value="CBS_dom"/>
</dbReference>
<evidence type="ECO:0000256" key="4">
    <source>
        <dbReference type="ARBA" id="ARBA00022840"/>
    </source>
</evidence>
<keyword evidence="4 7" id="KW-0067">ATP-binding</keyword>
<dbReference type="InterPro" id="IPR051921">
    <property type="entry name" value="ABC_osmolyte_uptake_ATP-bind"/>
</dbReference>
<dbReference type="PANTHER" id="PTHR43869:SF1">
    <property type="entry name" value="GLYCINE BETAINE_PROLINE BETAINE TRANSPORT SYSTEM ATP-BINDING PROTEIN PROV"/>
    <property type="match status" value="1"/>
</dbReference>
<keyword evidence="5" id="KW-0029">Amino-acid transport</keyword>